<dbReference type="Pfam" id="PF13855">
    <property type="entry name" value="LRR_8"/>
    <property type="match status" value="1"/>
</dbReference>
<dbReference type="GO" id="GO:0016020">
    <property type="term" value="C:membrane"/>
    <property type="evidence" value="ECO:0007669"/>
    <property type="project" value="UniProtKB-SubCell"/>
</dbReference>
<dbReference type="AlphaFoldDB" id="A0AAP0HKK4"/>
<evidence type="ECO:0000256" key="3">
    <source>
        <dbReference type="ARBA" id="ARBA00022527"/>
    </source>
</evidence>
<dbReference type="PROSITE" id="PS51450">
    <property type="entry name" value="LRR"/>
    <property type="match status" value="1"/>
</dbReference>
<evidence type="ECO:0000256" key="2">
    <source>
        <dbReference type="ARBA" id="ARBA00012513"/>
    </source>
</evidence>
<keyword evidence="11" id="KW-0418">Kinase</keyword>
<evidence type="ECO:0000313" key="23">
    <source>
        <dbReference type="EMBL" id="KAK9087796.1"/>
    </source>
</evidence>
<evidence type="ECO:0000256" key="17">
    <source>
        <dbReference type="ARBA" id="ARBA00047899"/>
    </source>
</evidence>
<dbReference type="GO" id="GO:0005524">
    <property type="term" value="F:ATP binding"/>
    <property type="evidence" value="ECO:0007669"/>
    <property type="project" value="UniProtKB-UniRule"/>
</dbReference>
<feature type="transmembrane region" description="Helical" evidence="20">
    <location>
        <begin position="735"/>
        <end position="760"/>
    </location>
</feature>
<keyword evidence="13 20" id="KW-1133">Transmembrane helix</keyword>
<dbReference type="InterPro" id="IPR011009">
    <property type="entry name" value="Kinase-like_dom_sf"/>
</dbReference>
<evidence type="ECO:0000259" key="22">
    <source>
        <dbReference type="PROSITE" id="PS50011"/>
    </source>
</evidence>
<comment type="catalytic activity">
    <reaction evidence="17">
        <text>L-threonyl-[protein] + ATP = O-phospho-L-threonyl-[protein] + ADP + H(+)</text>
        <dbReference type="Rhea" id="RHEA:46608"/>
        <dbReference type="Rhea" id="RHEA-COMP:11060"/>
        <dbReference type="Rhea" id="RHEA-COMP:11605"/>
        <dbReference type="ChEBI" id="CHEBI:15378"/>
        <dbReference type="ChEBI" id="CHEBI:30013"/>
        <dbReference type="ChEBI" id="CHEBI:30616"/>
        <dbReference type="ChEBI" id="CHEBI:61977"/>
        <dbReference type="ChEBI" id="CHEBI:456216"/>
        <dbReference type="EC" id="2.7.11.1"/>
    </reaction>
</comment>
<dbReference type="GO" id="GO:0099402">
    <property type="term" value="P:plant organ development"/>
    <property type="evidence" value="ECO:0007669"/>
    <property type="project" value="UniProtKB-ARBA"/>
</dbReference>
<dbReference type="Pfam" id="PF00560">
    <property type="entry name" value="LRR_1"/>
    <property type="match status" value="10"/>
</dbReference>
<comment type="caution">
    <text evidence="23">The sequence shown here is derived from an EMBL/GenBank/DDBJ whole genome shotgun (WGS) entry which is preliminary data.</text>
</comment>
<dbReference type="GO" id="GO:0009653">
    <property type="term" value="P:anatomical structure morphogenesis"/>
    <property type="evidence" value="ECO:0007669"/>
    <property type="project" value="UniProtKB-ARBA"/>
</dbReference>
<dbReference type="FunFam" id="3.80.10.10:FF:000383">
    <property type="entry name" value="Leucine-rich repeat receptor protein kinase EMS1"/>
    <property type="match status" value="1"/>
</dbReference>
<dbReference type="PRINTS" id="PR00019">
    <property type="entry name" value="LEURICHRPT"/>
</dbReference>
<feature type="signal peptide" evidence="21">
    <location>
        <begin position="1"/>
        <end position="33"/>
    </location>
</feature>
<evidence type="ECO:0000256" key="12">
    <source>
        <dbReference type="ARBA" id="ARBA00022840"/>
    </source>
</evidence>
<name>A0AAP0HKK4_9MAGN</name>
<dbReference type="PANTHER" id="PTHR48056:SF88">
    <property type="entry name" value="MDIS1-INTERACTING RECEPTOR LIKE KINASE 2-LIKE"/>
    <property type="match status" value="1"/>
</dbReference>
<keyword evidence="24" id="KW-1185">Reference proteome</keyword>
<accession>A0AAP0HKK4</accession>
<feature type="binding site" evidence="19">
    <location>
        <position position="830"/>
    </location>
    <ligand>
        <name>ATP</name>
        <dbReference type="ChEBI" id="CHEBI:30616"/>
    </ligand>
</feature>
<keyword evidence="8 21" id="KW-0732">Signal</keyword>
<dbReference type="Pfam" id="PF08263">
    <property type="entry name" value="LRRNT_2"/>
    <property type="match status" value="1"/>
</dbReference>
<evidence type="ECO:0000256" key="6">
    <source>
        <dbReference type="ARBA" id="ARBA00022679"/>
    </source>
</evidence>
<evidence type="ECO:0000256" key="9">
    <source>
        <dbReference type="ARBA" id="ARBA00022737"/>
    </source>
</evidence>
<dbReference type="FunFam" id="3.80.10.10:FF:000400">
    <property type="entry name" value="Nuclear pore complex protein NUP107"/>
    <property type="match status" value="1"/>
</dbReference>
<evidence type="ECO:0000256" key="14">
    <source>
        <dbReference type="ARBA" id="ARBA00023136"/>
    </source>
</evidence>
<evidence type="ECO:0000256" key="20">
    <source>
        <dbReference type="SAM" id="Phobius"/>
    </source>
</evidence>
<dbReference type="InterPro" id="IPR003591">
    <property type="entry name" value="Leu-rich_rpt_typical-subtyp"/>
</dbReference>
<dbReference type="EC" id="2.7.11.1" evidence="2"/>
<dbReference type="SMART" id="SM00369">
    <property type="entry name" value="LRR_TYP"/>
    <property type="match status" value="9"/>
</dbReference>
<dbReference type="Proteomes" id="UP001420932">
    <property type="component" value="Unassembled WGS sequence"/>
</dbReference>
<dbReference type="InterPro" id="IPR032675">
    <property type="entry name" value="LRR_dom_sf"/>
</dbReference>
<feature type="chain" id="PRO_5042901899" description="non-specific serine/threonine protein kinase" evidence="21">
    <location>
        <begin position="34"/>
        <end position="907"/>
    </location>
</feature>
<dbReference type="PROSITE" id="PS00107">
    <property type="entry name" value="PROTEIN_KINASE_ATP"/>
    <property type="match status" value="1"/>
</dbReference>
<sequence length="907" mass="100402">MSSPIREPFSLHQQCYILLLILCLFLVPLKTSPTPTTEAQALIRWKTSLVFQSSLLNSWALTKTSSLCEWNGITCHNGGSVTEITLTDMNLSGTLHQFDFTAFPNLTRFVLDHNNLNGKIPSAIATLSKLIFLDLSGNNFYDGIPPEIGKLSELGFLNLYANSLEGPVPYQIGSLQKVWFMDLGSNLLTSFDSSRFSSMPHLTHLSLSYNNFSGKFPPFIFKCKNLTYLDMSSNGFNDLFPDVMINLVRLEYLNLTSNEFRGPLPANLSKLASSKHLRIGANEFTGKIPDDIGLLSNLQILELHNNSLTGRIPASVGQLVMLERLDLHAAGLTSIIPSELGSCTNLTFMDLSLNSLAGIGNLKNLKLLDLSRERALGQIPHTIWNLTQLTMLNLFDNILGSIPREIGNLTALQTLDIGINELSGELPHTLSQLESLQDIHLVHQPFFQRVATGLCNDFFLEYFTTDGNNFFGSLRECLKNCSRLTTVGVQGNKLSGDISSALGVHPNLDYINLGRNQFSGELSQNWWDYKELTNFHMDGNENLRWLWLRLEVKNLKFLTLSSNKLTGSIPAELGYLTSMSRLNLSGNRLDGDIPSGLGKLTDLEVLDLSNNLLTGNIPTEVGDSARLAVLNLSNNILSGEIPSELGNLTSLQIYLDISHNALSGTIPRDLGNLILLEALDLSHNALSGQIPPTLSQMLSNPGLCGDAEGLPSCNPINPGERSTEHPKNTKRRKNLVIPIVVPIAGLLVIIIFVVGTMIFLRTTKGSREEFVSTKRSKSFESLAWEREGKFTFNDIVKGTDNFNDMYCIGKGEFGIIYKAMLQTGQVVAVKQLNVSNLSDILEISHRSFLNEIQILTDVRHKNIVKLYGFYSKKGCIYLVYDFVERGSLGKLLRKDAEGRQANLGHSD</sequence>
<keyword evidence="6" id="KW-0808">Transferase</keyword>
<keyword evidence="10 19" id="KW-0547">Nucleotide-binding</keyword>
<dbReference type="SUPFAM" id="SSF56112">
    <property type="entry name" value="Protein kinase-like (PK-like)"/>
    <property type="match status" value="1"/>
</dbReference>
<evidence type="ECO:0000256" key="11">
    <source>
        <dbReference type="ARBA" id="ARBA00022777"/>
    </source>
</evidence>
<dbReference type="PANTHER" id="PTHR48056">
    <property type="entry name" value="LRR RECEPTOR-LIKE SERINE/THREONINE-PROTEIN KINASE-RELATED"/>
    <property type="match status" value="1"/>
</dbReference>
<evidence type="ECO:0000256" key="18">
    <source>
        <dbReference type="ARBA" id="ARBA00048679"/>
    </source>
</evidence>
<feature type="domain" description="Protein kinase" evidence="22">
    <location>
        <begin position="802"/>
        <end position="907"/>
    </location>
</feature>
<evidence type="ECO:0000256" key="19">
    <source>
        <dbReference type="PROSITE-ProRule" id="PRU10141"/>
    </source>
</evidence>
<dbReference type="SUPFAM" id="SSF52058">
    <property type="entry name" value="L domain-like"/>
    <property type="match status" value="2"/>
</dbReference>
<proteinExistence type="predicted"/>
<keyword evidence="9" id="KW-0677">Repeat</keyword>
<comment type="catalytic activity">
    <reaction evidence="18">
        <text>L-seryl-[protein] + ATP = O-phospho-L-seryl-[protein] + ADP + H(+)</text>
        <dbReference type="Rhea" id="RHEA:17989"/>
        <dbReference type="Rhea" id="RHEA-COMP:9863"/>
        <dbReference type="Rhea" id="RHEA-COMP:11604"/>
        <dbReference type="ChEBI" id="CHEBI:15378"/>
        <dbReference type="ChEBI" id="CHEBI:29999"/>
        <dbReference type="ChEBI" id="CHEBI:30616"/>
        <dbReference type="ChEBI" id="CHEBI:83421"/>
        <dbReference type="ChEBI" id="CHEBI:456216"/>
        <dbReference type="EC" id="2.7.11.1"/>
    </reaction>
</comment>
<dbReference type="EMBL" id="JBBNAF010000013">
    <property type="protein sequence ID" value="KAK9087796.1"/>
    <property type="molecule type" value="Genomic_DNA"/>
</dbReference>
<evidence type="ECO:0000256" key="4">
    <source>
        <dbReference type="ARBA" id="ARBA00022553"/>
    </source>
</evidence>
<keyword evidence="5" id="KW-0433">Leucine-rich repeat</keyword>
<evidence type="ECO:0000256" key="5">
    <source>
        <dbReference type="ARBA" id="ARBA00022614"/>
    </source>
</evidence>
<dbReference type="InterPro" id="IPR017441">
    <property type="entry name" value="Protein_kinase_ATP_BS"/>
</dbReference>
<dbReference type="GO" id="GO:0033612">
    <property type="term" value="F:receptor serine/threonine kinase binding"/>
    <property type="evidence" value="ECO:0007669"/>
    <property type="project" value="TreeGrafter"/>
</dbReference>
<gene>
    <name evidence="23" type="ORF">Syun_030190</name>
</gene>
<evidence type="ECO:0000256" key="8">
    <source>
        <dbReference type="ARBA" id="ARBA00022729"/>
    </source>
</evidence>
<dbReference type="Gene3D" id="3.80.10.10">
    <property type="entry name" value="Ribonuclease Inhibitor"/>
    <property type="match status" value="3"/>
</dbReference>
<dbReference type="CDD" id="cd00180">
    <property type="entry name" value="PKc"/>
    <property type="match status" value="1"/>
</dbReference>
<dbReference type="GO" id="GO:0004674">
    <property type="term" value="F:protein serine/threonine kinase activity"/>
    <property type="evidence" value="ECO:0007669"/>
    <property type="project" value="UniProtKB-KW"/>
</dbReference>
<keyword evidence="3" id="KW-0723">Serine/threonine-protein kinase</keyword>
<dbReference type="InterPro" id="IPR001611">
    <property type="entry name" value="Leu-rich_rpt"/>
</dbReference>
<evidence type="ECO:0000313" key="24">
    <source>
        <dbReference type="Proteomes" id="UP001420932"/>
    </source>
</evidence>
<organism evidence="23 24">
    <name type="scientific">Stephania yunnanensis</name>
    <dbReference type="NCBI Taxonomy" id="152371"/>
    <lineage>
        <taxon>Eukaryota</taxon>
        <taxon>Viridiplantae</taxon>
        <taxon>Streptophyta</taxon>
        <taxon>Embryophyta</taxon>
        <taxon>Tracheophyta</taxon>
        <taxon>Spermatophyta</taxon>
        <taxon>Magnoliopsida</taxon>
        <taxon>Ranunculales</taxon>
        <taxon>Menispermaceae</taxon>
        <taxon>Menispermoideae</taxon>
        <taxon>Cissampelideae</taxon>
        <taxon>Stephania</taxon>
    </lineage>
</organism>
<evidence type="ECO:0000256" key="1">
    <source>
        <dbReference type="ARBA" id="ARBA00004479"/>
    </source>
</evidence>
<evidence type="ECO:0000256" key="7">
    <source>
        <dbReference type="ARBA" id="ARBA00022692"/>
    </source>
</evidence>
<keyword evidence="12 19" id="KW-0067">ATP-binding</keyword>
<evidence type="ECO:0000256" key="13">
    <source>
        <dbReference type="ARBA" id="ARBA00022989"/>
    </source>
</evidence>
<evidence type="ECO:0000256" key="16">
    <source>
        <dbReference type="ARBA" id="ARBA00023180"/>
    </source>
</evidence>
<keyword evidence="14 20" id="KW-0472">Membrane</keyword>
<keyword evidence="7 20" id="KW-0812">Transmembrane</keyword>
<reference evidence="23 24" key="1">
    <citation type="submission" date="2024-01" db="EMBL/GenBank/DDBJ databases">
        <title>Genome assemblies of Stephania.</title>
        <authorList>
            <person name="Yang L."/>
        </authorList>
    </citation>
    <scope>NUCLEOTIDE SEQUENCE [LARGE SCALE GENOMIC DNA]</scope>
    <source>
        <strain evidence="23">YNDBR</strain>
        <tissue evidence="23">Leaf</tissue>
    </source>
</reference>
<dbReference type="Gene3D" id="3.30.200.20">
    <property type="entry name" value="Phosphorylase Kinase, domain 1"/>
    <property type="match status" value="1"/>
</dbReference>
<dbReference type="Pfam" id="PF00069">
    <property type="entry name" value="Pkinase"/>
    <property type="match status" value="1"/>
</dbReference>
<dbReference type="InterPro" id="IPR050647">
    <property type="entry name" value="Plant_LRR-RLKs"/>
</dbReference>
<evidence type="ECO:0000256" key="10">
    <source>
        <dbReference type="ARBA" id="ARBA00022741"/>
    </source>
</evidence>
<dbReference type="InterPro" id="IPR013210">
    <property type="entry name" value="LRR_N_plant-typ"/>
</dbReference>
<keyword evidence="4" id="KW-0597">Phosphoprotein</keyword>
<protein>
    <recommendedName>
        <fullName evidence="2">non-specific serine/threonine protein kinase</fullName>
        <ecNumber evidence="2">2.7.11.1</ecNumber>
    </recommendedName>
</protein>
<evidence type="ECO:0000256" key="15">
    <source>
        <dbReference type="ARBA" id="ARBA00023170"/>
    </source>
</evidence>
<keyword evidence="16" id="KW-0325">Glycoprotein</keyword>
<dbReference type="PROSITE" id="PS50011">
    <property type="entry name" value="PROTEIN_KINASE_DOM"/>
    <property type="match status" value="1"/>
</dbReference>
<dbReference type="InterPro" id="IPR000719">
    <property type="entry name" value="Prot_kinase_dom"/>
</dbReference>
<keyword evidence="15" id="KW-0675">Receptor</keyword>
<comment type="subcellular location">
    <subcellularLocation>
        <location evidence="1">Membrane</location>
        <topology evidence="1">Single-pass type I membrane protein</topology>
    </subcellularLocation>
</comment>
<evidence type="ECO:0000256" key="21">
    <source>
        <dbReference type="SAM" id="SignalP"/>
    </source>
</evidence>
<dbReference type="FunFam" id="3.80.10.10:FF:000095">
    <property type="entry name" value="LRR receptor-like serine/threonine-protein kinase GSO1"/>
    <property type="match status" value="2"/>
</dbReference>
<dbReference type="FunFam" id="3.30.200.20:FF:000309">
    <property type="entry name" value="Leucine-rich repeat receptor protein kinase MSP1"/>
    <property type="match status" value="1"/>
</dbReference>